<evidence type="ECO:0000256" key="1">
    <source>
        <dbReference type="ARBA" id="ARBA00004429"/>
    </source>
</evidence>
<evidence type="ECO:0000256" key="4">
    <source>
        <dbReference type="ARBA" id="ARBA00022519"/>
    </source>
</evidence>
<dbReference type="InterPro" id="IPR007272">
    <property type="entry name" value="Sulf_transp_TsuA/YedE"/>
</dbReference>
<keyword evidence="7 8" id="KW-0472">Membrane</keyword>
<gene>
    <name evidence="9" type="ORF">CTEN210_05790</name>
</gene>
<dbReference type="PANTHER" id="PTHR30574">
    <property type="entry name" value="INNER MEMBRANE PROTEIN YEDE"/>
    <property type="match status" value="1"/>
</dbReference>
<feature type="transmembrane region" description="Helical" evidence="8">
    <location>
        <begin position="266"/>
        <end position="284"/>
    </location>
</feature>
<keyword evidence="6 8" id="KW-1133">Transmembrane helix</keyword>
<dbReference type="PANTHER" id="PTHR30574:SF1">
    <property type="entry name" value="SULPHUR TRANSPORT DOMAIN-CONTAINING PROTEIN"/>
    <property type="match status" value="1"/>
</dbReference>
<comment type="caution">
    <text evidence="9">The sequence shown here is derived from an EMBL/GenBank/DDBJ whole genome shotgun (WGS) entry which is preliminary data.</text>
</comment>
<dbReference type="AlphaFoldDB" id="A0AAD3CP99"/>
<keyword evidence="5 8" id="KW-0812">Transmembrane</keyword>
<evidence type="ECO:0000313" key="9">
    <source>
        <dbReference type="EMBL" id="GFH49314.1"/>
    </source>
</evidence>
<feature type="transmembrane region" description="Helical" evidence="8">
    <location>
        <begin position="138"/>
        <end position="159"/>
    </location>
</feature>
<comment type="subcellular location">
    <subcellularLocation>
        <location evidence="1">Cell inner membrane</location>
        <topology evidence="1">Multi-pass membrane protein</topology>
    </subcellularLocation>
</comment>
<evidence type="ECO:0000313" key="10">
    <source>
        <dbReference type="Proteomes" id="UP001054902"/>
    </source>
</evidence>
<evidence type="ECO:0000256" key="6">
    <source>
        <dbReference type="ARBA" id="ARBA00022989"/>
    </source>
</evidence>
<evidence type="ECO:0000256" key="3">
    <source>
        <dbReference type="ARBA" id="ARBA00022475"/>
    </source>
</evidence>
<keyword evidence="10" id="KW-1185">Reference proteome</keyword>
<keyword evidence="2" id="KW-0813">Transport</keyword>
<feature type="transmembrane region" description="Helical" evidence="8">
    <location>
        <begin position="77"/>
        <end position="95"/>
    </location>
</feature>
<feature type="transmembrane region" description="Helical" evidence="8">
    <location>
        <begin position="234"/>
        <end position="260"/>
    </location>
</feature>
<organism evidence="9 10">
    <name type="scientific">Chaetoceros tenuissimus</name>
    <dbReference type="NCBI Taxonomy" id="426638"/>
    <lineage>
        <taxon>Eukaryota</taxon>
        <taxon>Sar</taxon>
        <taxon>Stramenopiles</taxon>
        <taxon>Ochrophyta</taxon>
        <taxon>Bacillariophyta</taxon>
        <taxon>Coscinodiscophyceae</taxon>
        <taxon>Chaetocerotophycidae</taxon>
        <taxon>Chaetocerotales</taxon>
        <taxon>Chaetocerotaceae</taxon>
        <taxon>Chaetoceros</taxon>
    </lineage>
</organism>
<keyword evidence="3" id="KW-1003">Cell membrane</keyword>
<evidence type="ECO:0000256" key="5">
    <source>
        <dbReference type="ARBA" id="ARBA00022692"/>
    </source>
</evidence>
<evidence type="ECO:0000256" key="2">
    <source>
        <dbReference type="ARBA" id="ARBA00022448"/>
    </source>
</evidence>
<reference evidence="9 10" key="1">
    <citation type="journal article" date="2021" name="Sci. Rep.">
        <title>The genome of the diatom Chaetoceros tenuissimus carries an ancient integrated fragment of an extant virus.</title>
        <authorList>
            <person name="Hongo Y."/>
            <person name="Kimura K."/>
            <person name="Takaki Y."/>
            <person name="Yoshida Y."/>
            <person name="Baba S."/>
            <person name="Kobayashi G."/>
            <person name="Nagasaki K."/>
            <person name="Hano T."/>
            <person name="Tomaru Y."/>
        </authorList>
    </citation>
    <scope>NUCLEOTIDE SEQUENCE [LARGE SCALE GENOMIC DNA]</scope>
    <source>
        <strain evidence="9 10">NIES-3715</strain>
    </source>
</reference>
<dbReference type="Pfam" id="PF20398">
    <property type="entry name" value="DUF6691"/>
    <property type="match status" value="1"/>
</dbReference>
<feature type="transmembrane region" description="Helical" evidence="8">
    <location>
        <begin position="36"/>
        <end position="57"/>
    </location>
</feature>
<keyword evidence="4" id="KW-0997">Cell inner membrane</keyword>
<name>A0AAD3CP99_9STRA</name>
<sequence length="316" mass="34300">MGYSLAGFLVGFGTRLGSGCTSHGLCGLARLSKRSFFAVCIFMGSGLLTESFAASYFGYFDSVPEGRLYSQALEKVIGYFMLTLSVIGTGCFLNCPRMVRGDTVSAHDQYVNEESHLSGASTQKDALTNMREVEIEKYYYASLSASLFAVGLAISGMIYQEKIIKFLDLIAIANGSWDATLILVMGGGLAISMLGYYFVKGVGYGDSVNALDRPLKSDHFNFPCETNAFIDVHLVVGSICFGVGWAIAGFCPGPAVYLFATGNPRVIFLWMPAFAIGTLIASKIQEVSERNDNTVCEVDQEMQAKRFSYQRRASCG</sequence>
<evidence type="ECO:0008006" key="11">
    <source>
        <dbReference type="Google" id="ProtNLM"/>
    </source>
</evidence>
<protein>
    <recommendedName>
        <fullName evidence="11">Sulphur transport domain-containing protein</fullName>
    </recommendedName>
</protein>
<dbReference type="GO" id="GO:0005886">
    <property type="term" value="C:plasma membrane"/>
    <property type="evidence" value="ECO:0007669"/>
    <property type="project" value="UniProtKB-SubCell"/>
</dbReference>
<evidence type="ECO:0000256" key="7">
    <source>
        <dbReference type="ARBA" id="ARBA00023136"/>
    </source>
</evidence>
<accession>A0AAD3CP99</accession>
<proteinExistence type="predicted"/>
<feature type="transmembrane region" description="Helical" evidence="8">
    <location>
        <begin position="179"/>
        <end position="199"/>
    </location>
</feature>
<dbReference type="EMBL" id="BLLK01000038">
    <property type="protein sequence ID" value="GFH49314.1"/>
    <property type="molecule type" value="Genomic_DNA"/>
</dbReference>
<dbReference type="InterPro" id="IPR046513">
    <property type="entry name" value="DUF6691"/>
</dbReference>
<dbReference type="Proteomes" id="UP001054902">
    <property type="component" value="Unassembled WGS sequence"/>
</dbReference>
<evidence type="ECO:0000256" key="8">
    <source>
        <dbReference type="SAM" id="Phobius"/>
    </source>
</evidence>